<dbReference type="GO" id="GO:0008408">
    <property type="term" value="F:3'-5' exonuclease activity"/>
    <property type="evidence" value="ECO:0007669"/>
    <property type="project" value="InterPro"/>
</dbReference>
<evidence type="ECO:0000259" key="11">
    <source>
        <dbReference type="SMART" id="SM00479"/>
    </source>
</evidence>
<dbReference type="InterPro" id="IPR036397">
    <property type="entry name" value="RNaseH_sf"/>
</dbReference>
<evidence type="ECO:0000256" key="8">
    <source>
        <dbReference type="ARBA" id="ARBA00023242"/>
    </source>
</evidence>
<dbReference type="InterPro" id="IPR013520">
    <property type="entry name" value="Ribonucl_H"/>
</dbReference>
<evidence type="ECO:0000256" key="10">
    <source>
        <dbReference type="SAM" id="MobiDB-lite"/>
    </source>
</evidence>
<dbReference type="GO" id="GO:0000027">
    <property type="term" value="P:ribosomal large subunit assembly"/>
    <property type="evidence" value="ECO:0007669"/>
    <property type="project" value="TreeGrafter"/>
</dbReference>
<keyword evidence="4" id="KW-0698">rRNA processing</keyword>
<dbReference type="InterPro" id="IPR047021">
    <property type="entry name" value="REXO1/3/4-like"/>
</dbReference>
<keyword evidence="13" id="KW-1185">Reference proteome</keyword>
<evidence type="ECO:0000256" key="1">
    <source>
        <dbReference type="ARBA" id="ARBA00004123"/>
    </source>
</evidence>
<evidence type="ECO:0000256" key="9">
    <source>
        <dbReference type="ARBA" id="ARBA00025599"/>
    </source>
</evidence>
<evidence type="ECO:0000313" key="13">
    <source>
        <dbReference type="Proteomes" id="UP000217199"/>
    </source>
</evidence>
<evidence type="ECO:0000256" key="3">
    <source>
        <dbReference type="ARBA" id="ARBA00016937"/>
    </source>
</evidence>
<sequence>MHSGSDDKSKGKGKEKEKKSIQLPSANWLALQKKISKGTSSKKTSVPFPRKRRRLEGDNDGGNEAGSSGKMENVENSSFNRTHTSSVIINSSLEATTKQGDFESPEYFKGMVFGNIEYTEEQRQPGKYLALDCEMVGVGPEGSESSLARVSLVNYYGAIILDEFVRQRERVVDYRTAVSGVRETDMIKAKPFMEVQKQVAKLLKDRILVGHAVNNDLKALLLSHPRQLTRDTQLCAGKARLLKTKYPALRKLAEKLLGITIQAGEHSSVTDARATMAIYRLNRKEWDKGFRPLPLPSSKIESSAPINKKRKAEDDDNDDDVEVFEEEQGGGRRGISSGLSTIIRWGRQVEHKKYNTSTSETKKSNSGKTSDNWWTTLGGISSKSVAGSKGSLRL</sequence>
<accession>A0A286UU38</accession>
<proteinExistence type="inferred from homology"/>
<feature type="compositionally biased region" description="Basic and acidic residues" evidence="10">
    <location>
        <begin position="1"/>
        <end position="20"/>
    </location>
</feature>
<organism evidence="12 13">
    <name type="scientific">Pyrrhoderma noxium</name>
    <dbReference type="NCBI Taxonomy" id="2282107"/>
    <lineage>
        <taxon>Eukaryota</taxon>
        <taxon>Fungi</taxon>
        <taxon>Dikarya</taxon>
        <taxon>Basidiomycota</taxon>
        <taxon>Agaricomycotina</taxon>
        <taxon>Agaricomycetes</taxon>
        <taxon>Hymenochaetales</taxon>
        <taxon>Hymenochaetaceae</taxon>
        <taxon>Pyrrhoderma</taxon>
    </lineage>
</organism>
<feature type="region of interest" description="Disordered" evidence="10">
    <location>
        <begin position="351"/>
        <end position="394"/>
    </location>
</feature>
<dbReference type="OrthoDB" id="8191639at2759"/>
<dbReference type="PANTHER" id="PTHR12801">
    <property type="entry name" value="RNA EXONUCLEASE REXO1 / RECO3 FAMILY MEMBER-RELATED"/>
    <property type="match status" value="1"/>
</dbReference>
<evidence type="ECO:0000256" key="5">
    <source>
        <dbReference type="ARBA" id="ARBA00022722"/>
    </source>
</evidence>
<dbReference type="GO" id="GO:0003676">
    <property type="term" value="F:nucleic acid binding"/>
    <property type="evidence" value="ECO:0007669"/>
    <property type="project" value="InterPro"/>
</dbReference>
<protein>
    <recommendedName>
        <fullName evidence="3">RNA exonuclease 4</fullName>
    </recommendedName>
</protein>
<dbReference type="FunFam" id="3.30.420.10:FF:000007">
    <property type="entry name" value="Interferon-stimulated exonuclease gene 20"/>
    <property type="match status" value="1"/>
</dbReference>
<evidence type="ECO:0000256" key="7">
    <source>
        <dbReference type="ARBA" id="ARBA00022839"/>
    </source>
</evidence>
<dbReference type="SMART" id="SM00479">
    <property type="entry name" value="EXOIII"/>
    <property type="match status" value="1"/>
</dbReference>
<dbReference type="GO" id="GO:0005634">
    <property type="term" value="C:nucleus"/>
    <property type="evidence" value="ECO:0007669"/>
    <property type="project" value="UniProtKB-SubCell"/>
</dbReference>
<comment type="subcellular location">
    <subcellularLocation>
        <location evidence="1">Nucleus</location>
    </subcellularLocation>
</comment>
<keyword evidence="8" id="KW-0539">Nucleus</keyword>
<gene>
    <name evidence="12" type="ORF">PNOK_0018300</name>
</gene>
<feature type="compositionally biased region" description="Low complexity" evidence="10">
    <location>
        <begin position="355"/>
        <end position="370"/>
    </location>
</feature>
<feature type="compositionally biased region" description="Polar residues" evidence="10">
    <location>
        <begin position="371"/>
        <end position="385"/>
    </location>
</feature>
<dbReference type="SUPFAM" id="SSF53098">
    <property type="entry name" value="Ribonuclease H-like"/>
    <property type="match status" value="1"/>
</dbReference>
<dbReference type="Proteomes" id="UP000217199">
    <property type="component" value="Unassembled WGS sequence"/>
</dbReference>
<dbReference type="Gene3D" id="3.30.420.10">
    <property type="entry name" value="Ribonuclease H-like superfamily/Ribonuclease H"/>
    <property type="match status" value="1"/>
</dbReference>
<dbReference type="InterPro" id="IPR012337">
    <property type="entry name" value="RNaseH-like_sf"/>
</dbReference>
<comment type="similarity">
    <text evidence="2">Belongs to the REXO4 family.</text>
</comment>
<dbReference type="EMBL" id="NBII01000001">
    <property type="protein sequence ID" value="PAV23116.1"/>
    <property type="molecule type" value="Genomic_DNA"/>
</dbReference>
<keyword evidence="6" id="KW-0378">Hydrolase</keyword>
<dbReference type="STRING" id="2282107.A0A286UU38"/>
<keyword evidence="7" id="KW-0269">Exonuclease</keyword>
<evidence type="ECO:0000256" key="4">
    <source>
        <dbReference type="ARBA" id="ARBA00022552"/>
    </source>
</evidence>
<dbReference type="AlphaFoldDB" id="A0A286UU38"/>
<dbReference type="InterPro" id="IPR037431">
    <property type="entry name" value="REX4_DEDDh_dom"/>
</dbReference>
<dbReference type="CDD" id="cd06144">
    <property type="entry name" value="REX4_like"/>
    <property type="match status" value="1"/>
</dbReference>
<dbReference type="GO" id="GO:0006364">
    <property type="term" value="P:rRNA processing"/>
    <property type="evidence" value="ECO:0007669"/>
    <property type="project" value="UniProtKB-KW"/>
</dbReference>
<feature type="region of interest" description="Disordered" evidence="10">
    <location>
        <begin position="292"/>
        <end position="320"/>
    </location>
</feature>
<evidence type="ECO:0000313" key="12">
    <source>
        <dbReference type="EMBL" id="PAV23116.1"/>
    </source>
</evidence>
<dbReference type="FunCoup" id="A0A286UU38">
    <property type="interactions" value="562"/>
</dbReference>
<comment type="caution">
    <text evidence="12">The sequence shown here is derived from an EMBL/GenBank/DDBJ whole genome shotgun (WGS) entry which is preliminary data.</text>
</comment>
<name>A0A286UU38_9AGAM</name>
<reference evidence="12 13" key="1">
    <citation type="journal article" date="2017" name="Mol. Ecol.">
        <title>Comparative and population genomic landscape of Phellinus noxius: A hypervariable fungus causing root rot in trees.</title>
        <authorList>
            <person name="Chung C.L."/>
            <person name="Lee T.J."/>
            <person name="Akiba M."/>
            <person name="Lee H.H."/>
            <person name="Kuo T.H."/>
            <person name="Liu D."/>
            <person name="Ke H.M."/>
            <person name="Yokoi T."/>
            <person name="Roa M.B."/>
            <person name="Lu M.J."/>
            <person name="Chang Y.Y."/>
            <person name="Ann P.J."/>
            <person name="Tsai J.N."/>
            <person name="Chen C.Y."/>
            <person name="Tzean S.S."/>
            <person name="Ota Y."/>
            <person name="Hattori T."/>
            <person name="Sahashi N."/>
            <person name="Liou R.F."/>
            <person name="Kikuchi T."/>
            <person name="Tsai I.J."/>
        </authorList>
    </citation>
    <scope>NUCLEOTIDE SEQUENCE [LARGE SCALE GENOMIC DNA]</scope>
    <source>
        <strain evidence="12 13">FFPRI411160</strain>
    </source>
</reference>
<feature type="region of interest" description="Disordered" evidence="10">
    <location>
        <begin position="1"/>
        <end position="75"/>
    </location>
</feature>
<dbReference type="PANTHER" id="PTHR12801:SF45">
    <property type="entry name" value="RNA EXONUCLEASE 4"/>
    <property type="match status" value="1"/>
</dbReference>
<dbReference type="InParanoid" id="A0A286UU38"/>
<evidence type="ECO:0000256" key="6">
    <source>
        <dbReference type="ARBA" id="ARBA00022801"/>
    </source>
</evidence>
<keyword evidence="5" id="KW-0540">Nuclease</keyword>
<comment type="function">
    <text evidence="9">Exoribonuclease involved in ribosome biosynthesis. Involved in the processing of ITS1, the internal transcribed spacer localized between the 18S and 5.8S rRNAs.</text>
</comment>
<dbReference type="Pfam" id="PF00929">
    <property type="entry name" value="RNase_T"/>
    <property type="match status" value="1"/>
</dbReference>
<feature type="domain" description="Exonuclease" evidence="11">
    <location>
        <begin position="127"/>
        <end position="288"/>
    </location>
</feature>
<evidence type="ECO:0000256" key="2">
    <source>
        <dbReference type="ARBA" id="ARBA00010489"/>
    </source>
</evidence>